<accession>A0AAD6HVE2</accession>
<name>A0AAD6HVE2_9EURO</name>
<evidence type="ECO:0000313" key="2">
    <source>
        <dbReference type="EMBL" id="KAJ5738907.1"/>
    </source>
</evidence>
<gene>
    <name evidence="2" type="ORF">N7493_002062</name>
</gene>
<evidence type="ECO:0000313" key="3">
    <source>
        <dbReference type="Proteomes" id="UP001215712"/>
    </source>
</evidence>
<dbReference type="EMBL" id="JAQJAN010000002">
    <property type="protein sequence ID" value="KAJ5738907.1"/>
    <property type="molecule type" value="Genomic_DNA"/>
</dbReference>
<keyword evidence="3" id="KW-1185">Reference proteome</keyword>
<keyword evidence="1" id="KW-0732">Signal</keyword>
<feature type="chain" id="PRO_5042023388" description="Ig-like domain-containing protein" evidence="1">
    <location>
        <begin position="19"/>
        <end position="365"/>
    </location>
</feature>
<comment type="caution">
    <text evidence="2">The sequence shown here is derived from an EMBL/GenBank/DDBJ whole genome shotgun (WGS) entry which is preliminary data.</text>
</comment>
<reference evidence="2" key="2">
    <citation type="submission" date="2023-01" db="EMBL/GenBank/DDBJ databases">
        <authorList>
            <person name="Petersen C."/>
        </authorList>
    </citation>
    <scope>NUCLEOTIDE SEQUENCE</scope>
    <source>
        <strain evidence="2">IBT 17514</strain>
    </source>
</reference>
<evidence type="ECO:0008006" key="4">
    <source>
        <dbReference type="Google" id="ProtNLM"/>
    </source>
</evidence>
<protein>
    <recommendedName>
        <fullName evidence="4">Ig-like domain-containing protein</fullName>
    </recommendedName>
</protein>
<sequence>MKFSEILSLSTVLALASAAPVKRSNDVEITFIGAAGAQFTQSFPTDGTATSISNVLSISHISSSTEGVECTFTGVDSSSTTVDGVEYVDVGPPQTQVSGSCWNVYTTQRRGTEDAWITFIGAADAEFSQSFPLDGTPTAISNVLSISHISSSANGYECTFTGIDGSSTTVAGAEEVDVGPPQTQVSGTCYKVYAKTRRSADAWITFIGAADAEFSQSFPTDGTPTSISNVLSISHISSSSSGVECTFTGVDGSSTTVDGVEEVDVGPPQTQVSGTCHELPAQRRRSSDVKVTFIGAADAEFVQYFPTDSQVVSISNVLSISHIEVEASGVTCTFGGIDNSVTTVTGPSTVDVGPPQTQVSGYCWA</sequence>
<dbReference type="Proteomes" id="UP001215712">
    <property type="component" value="Unassembled WGS sequence"/>
</dbReference>
<dbReference type="AlphaFoldDB" id="A0AAD6HVE2"/>
<feature type="signal peptide" evidence="1">
    <location>
        <begin position="1"/>
        <end position="18"/>
    </location>
</feature>
<proteinExistence type="predicted"/>
<organism evidence="2 3">
    <name type="scientific">Penicillium malachiteum</name>
    <dbReference type="NCBI Taxonomy" id="1324776"/>
    <lineage>
        <taxon>Eukaryota</taxon>
        <taxon>Fungi</taxon>
        <taxon>Dikarya</taxon>
        <taxon>Ascomycota</taxon>
        <taxon>Pezizomycotina</taxon>
        <taxon>Eurotiomycetes</taxon>
        <taxon>Eurotiomycetidae</taxon>
        <taxon>Eurotiales</taxon>
        <taxon>Aspergillaceae</taxon>
        <taxon>Penicillium</taxon>
    </lineage>
</organism>
<reference evidence="2" key="1">
    <citation type="journal article" date="2023" name="IMA Fungus">
        <title>Comparative genomic study of the Penicillium genus elucidates a diverse pangenome and 15 lateral gene transfer events.</title>
        <authorList>
            <person name="Petersen C."/>
            <person name="Sorensen T."/>
            <person name="Nielsen M.R."/>
            <person name="Sondergaard T.E."/>
            <person name="Sorensen J.L."/>
            <person name="Fitzpatrick D.A."/>
            <person name="Frisvad J.C."/>
            <person name="Nielsen K.L."/>
        </authorList>
    </citation>
    <scope>NUCLEOTIDE SEQUENCE</scope>
    <source>
        <strain evidence="2">IBT 17514</strain>
    </source>
</reference>
<evidence type="ECO:0000256" key="1">
    <source>
        <dbReference type="SAM" id="SignalP"/>
    </source>
</evidence>